<evidence type="ECO:0000313" key="1">
    <source>
        <dbReference type="EMBL" id="TFB13595.1"/>
    </source>
</evidence>
<keyword evidence="2" id="KW-1185">Reference proteome</keyword>
<proteinExistence type="predicted"/>
<name>A0A4Y8IEM8_9BACI</name>
<dbReference type="Proteomes" id="UP000297975">
    <property type="component" value="Unassembled WGS sequence"/>
</dbReference>
<comment type="caution">
    <text evidence="1">The sequence shown here is derived from an EMBL/GenBank/DDBJ whole genome shotgun (WGS) entry which is preliminary data.</text>
</comment>
<reference evidence="1 2" key="1">
    <citation type="submission" date="2019-03" db="EMBL/GenBank/DDBJ databases">
        <authorList>
            <person name="He R.-H."/>
        </authorList>
    </citation>
    <scope>NUCLEOTIDE SEQUENCE [LARGE SCALE GENOMIC DNA]</scope>
    <source>
        <strain evidence="2">SH 714</strain>
    </source>
</reference>
<organism evidence="1 2">
    <name type="scientific">Filobacillus milosensis</name>
    <dbReference type="NCBI Taxonomy" id="94137"/>
    <lineage>
        <taxon>Bacteria</taxon>
        <taxon>Bacillati</taxon>
        <taxon>Bacillota</taxon>
        <taxon>Bacilli</taxon>
        <taxon>Bacillales</taxon>
        <taxon>Bacillaceae</taxon>
        <taxon>Filobacillus</taxon>
    </lineage>
</organism>
<dbReference type="EMBL" id="SOPW01000024">
    <property type="protein sequence ID" value="TFB13595.1"/>
    <property type="molecule type" value="Genomic_DNA"/>
</dbReference>
<dbReference type="AlphaFoldDB" id="A0A4Y8IEM8"/>
<sequence>MGKTSVTAWVIEKEVIGGWSYPISKNDDVVGAPYSLDGKTAEEVKGNYSTWLEEWKNRYGE</sequence>
<protein>
    <submittedName>
        <fullName evidence="1">Uncharacterized protein</fullName>
    </submittedName>
</protein>
<dbReference type="RefSeq" id="WP_134341463.1">
    <property type="nucleotide sequence ID" value="NZ_SOPW01000024.1"/>
</dbReference>
<gene>
    <name evidence="1" type="ORF">E3U55_15865</name>
</gene>
<evidence type="ECO:0000313" key="2">
    <source>
        <dbReference type="Proteomes" id="UP000297975"/>
    </source>
</evidence>
<accession>A0A4Y8IEM8</accession>
<dbReference type="OrthoDB" id="1904509at2"/>